<dbReference type="Proteomes" id="UP000318297">
    <property type="component" value="Unassembled WGS sequence"/>
</dbReference>
<dbReference type="InterPro" id="IPR023213">
    <property type="entry name" value="CAT-like_dom_sf"/>
</dbReference>
<dbReference type="Pfam" id="PF00668">
    <property type="entry name" value="Condensation"/>
    <property type="match status" value="1"/>
</dbReference>
<dbReference type="InterPro" id="IPR001242">
    <property type="entry name" value="Condensation_dom"/>
</dbReference>
<dbReference type="GO" id="GO:0008610">
    <property type="term" value="P:lipid biosynthetic process"/>
    <property type="evidence" value="ECO:0007669"/>
    <property type="project" value="UniProtKB-ARBA"/>
</dbReference>
<dbReference type="GO" id="GO:0043041">
    <property type="term" value="P:amino acid activation for nonribosomal peptide biosynthetic process"/>
    <property type="evidence" value="ECO:0007669"/>
    <property type="project" value="TreeGrafter"/>
</dbReference>
<feature type="domain" description="Condensation" evidence="1">
    <location>
        <begin position="56"/>
        <end position="372"/>
    </location>
</feature>
<evidence type="ECO:0000313" key="2">
    <source>
        <dbReference type="EMBL" id="TWE07953.1"/>
    </source>
</evidence>
<accession>A0A561DX69</accession>
<evidence type="ECO:0000259" key="1">
    <source>
        <dbReference type="Pfam" id="PF00668"/>
    </source>
</evidence>
<sequence>MEYTELADYSVFAGDVTLWSASADTALAAVDQRPVSPQHETHVTARNDGDPDWIGTVFEIRLPFDADVLRATLEAWHSRHESFRTTVRITPNGLQRLTFRAEDVTVTGRPAGSHQTVERVYDVVSRFFDRTISPSTWPHLVAATVVPDDQEDGPRFLLAFAADHSVLDAYSQVIAISELDQLYAAILHDIPPSLDPPAASYIDFSAEECGMAALAIQGNDTTERWRSFLSVDERCFPGFPLPTADHNGSCTLPQRSASRQIVAPEVADTLHAVARSCGFGMQPAILVALARAIAATTDGAPLRMVMPMHTRSERYQTSMGWFVGISPLTLDLTGAADLKQELQRAEDASAYIRTDAQIPFATIAQLLDIRSCPRFVVSYVDIRHLPGAAQFDAQRARALRSIRYSDDEVYLWIVRARGGINVSARFPNNMAAADSFERFLAAFTEAVHQLAGVPVPEAAQVRVPAV</sequence>
<protein>
    <submittedName>
        <fullName evidence="2">Condensation domain-containing protein</fullName>
    </submittedName>
</protein>
<evidence type="ECO:0000313" key="3">
    <source>
        <dbReference type="Proteomes" id="UP000318297"/>
    </source>
</evidence>
<dbReference type="GO" id="GO:0005737">
    <property type="term" value="C:cytoplasm"/>
    <property type="evidence" value="ECO:0007669"/>
    <property type="project" value="TreeGrafter"/>
</dbReference>
<dbReference type="PANTHER" id="PTHR45527">
    <property type="entry name" value="NONRIBOSOMAL PEPTIDE SYNTHETASE"/>
    <property type="match status" value="1"/>
</dbReference>
<dbReference type="EMBL" id="VIVQ01000004">
    <property type="protein sequence ID" value="TWE07953.1"/>
    <property type="molecule type" value="Genomic_DNA"/>
</dbReference>
<comment type="caution">
    <text evidence="2">The sequence shown here is derived from an EMBL/GenBank/DDBJ whole genome shotgun (WGS) entry which is preliminary data.</text>
</comment>
<dbReference type="SUPFAM" id="SSF52777">
    <property type="entry name" value="CoA-dependent acyltransferases"/>
    <property type="match status" value="2"/>
</dbReference>
<organism evidence="2 3">
    <name type="scientific">Rudaeicoccus suwonensis</name>
    <dbReference type="NCBI Taxonomy" id="657409"/>
    <lineage>
        <taxon>Bacteria</taxon>
        <taxon>Bacillati</taxon>
        <taxon>Actinomycetota</taxon>
        <taxon>Actinomycetes</taxon>
        <taxon>Micrococcales</taxon>
        <taxon>Dermacoccaceae</taxon>
        <taxon>Rudaeicoccus</taxon>
    </lineage>
</organism>
<dbReference type="PANTHER" id="PTHR45527:SF1">
    <property type="entry name" value="FATTY ACID SYNTHASE"/>
    <property type="match status" value="1"/>
</dbReference>
<dbReference type="RefSeq" id="WP_170226643.1">
    <property type="nucleotide sequence ID" value="NZ_VIVQ01000004.1"/>
</dbReference>
<dbReference type="GO" id="GO:0044550">
    <property type="term" value="P:secondary metabolite biosynthetic process"/>
    <property type="evidence" value="ECO:0007669"/>
    <property type="project" value="TreeGrafter"/>
</dbReference>
<gene>
    <name evidence="2" type="ORF">BKA23_3320</name>
</gene>
<reference evidence="2 3" key="1">
    <citation type="submission" date="2019-06" db="EMBL/GenBank/DDBJ databases">
        <title>Sequencing the genomes of 1000 actinobacteria strains.</title>
        <authorList>
            <person name="Klenk H.-P."/>
        </authorList>
    </citation>
    <scope>NUCLEOTIDE SEQUENCE [LARGE SCALE GENOMIC DNA]</scope>
    <source>
        <strain evidence="2 3">DSM 19560</strain>
    </source>
</reference>
<dbReference type="Gene3D" id="3.30.559.10">
    <property type="entry name" value="Chloramphenicol acetyltransferase-like domain"/>
    <property type="match status" value="1"/>
</dbReference>
<keyword evidence="3" id="KW-1185">Reference proteome</keyword>
<dbReference type="Gene3D" id="3.30.559.30">
    <property type="entry name" value="Nonribosomal peptide synthetase, condensation domain"/>
    <property type="match status" value="1"/>
</dbReference>
<name>A0A561DX69_9MICO</name>
<dbReference type="GO" id="GO:0003824">
    <property type="term" value="F:catalytic activity"/>
    <property type="evidence" value="ECO:0007669"/>
    <property type="project" value="InterPro"/>
</dbReference>
<proteinExistence type="predicted"/>
<dbReference type="GO" id="GO:0031177">
    <property type="term" value="F:phosphopantetheine binding"/>
    <property type="evidence" value="ECO:0007669"/>
    <property type="project" value="TreeGrafter"/>
</dbReference>
<dbReference type="AlphaFoldDB" id="A0A561DX69"/>